<evidence type="ECO:0000256" key="1">
    <source>
        <dbReference type="ARBA" id="ARBA00004127"/>
    </source>
</evidence>
<proteinExistence type="predicted"/>
<dbReference type="InterPro" id="IPR019402">
    <property type="entry name" value="CWH43_N"/>
</dbReference>
<evidence type="ECO:0000313" key="8">
    <source>
        <dbReference type="Proteomes" id="UP001632037"/>
    </source>
</evidence>
<feature type="domain" description="CWH43-like N-terminal" evidence="6">
    <location>
        <begin position="54"/>
        <end position="201"/>
    </location>
</feature>
<dbReference type="Pfam" id="PF10277">
    <property type="entry name" value="Frag1"/>
    <property type="match status" value="1"/>
</dbReference>
<reference evidence="7 8" key="1">
    <citation type="submission" date="2024-09" db="EMBL/GenBank/DDBJ databases">
        <title>Genome sequencing and assembly of Phytophthora oleae, isolate VK10A, causative agent of rot of olive drupes.</title>
        <authorList>
            <person name="Conti Taguali S."/>
            <person name="Riolo M."/>
            <person name="La Spada F."/>
            <person name="Cacciola S.O."/>
            <person name="Dionisio G."/>
        </authorList>
    </citation>
    <scope>NUCLEOTIDE SEQUENCE [LARGE SCALE GENOMIC DNA]</scope>
    <source>
        <strain evidence="7 8">VK10A</strain>
    </source>
</reference>
<keyword evidence="4 5" id="KW-0472">Membrane</keyword>
<dbReference type="InterPro" id="IPR050911">
    <property type="entry name" value="DRAM/TMEM150_Autophagy_Mod"/>
</dbReference>
<gene>
    <name evidence="7" type="ORF">V7S43_014783</name>
</gene>
<evidence type="ECO:0000259" key="6">
    <source>
        <dbReference type="Pfam" id="PF10277"/>
    </source>
</evidence>
<organism evidence="7 8">
    <name type="scientific">Phytophthora oleae</name>
    <dbReference type="NCBI Taxonomy" id="2107226"/>
    <lineage>
        <taxon>Eukaryota</taxon>
        <taxon>Sar</taxon>
        <taxon>Stramenopiles</taxon>
        <taxon>Oomycota</taxon>
        <taxon>Peronosporomycetes</taxon>
        <taxon>Peronosporales</taxon>
        <taxon>Peronosporaceae</taxon>
        <taxon>Phytophthora</taxon>
    </lineage>
</organism>
<feature type="transmembrane region" description="Helical" evidence="5">
    <location>
        <begin position="145"/>
        <end position="163"/>
    </location>
</feature>
<dbReference type="GO" id="GO:0012505">
    <property type="term" value="C:endomembrane system"/>
    <property type="evidence" value="ECO:0007669"/>
    <property type="project" value="UniProtKB-SubCell"/>
</dbReference>
<evidence type="ECO:0000313" key="7">
    <source>
        <dbReference type="EMBL" id="KAL3660253.1"/>
    </source>
</evidence>
<name>A0ABD3F0D6_9STRA</name>
<keyword evidence="2 5" id="KW-0812">Transmembrane</keyword>
<dbReference type="AlphaFoldDB" id="A0ABD3F0D6"/>
<feature type="transmembrane region" description="Helical" evidence="5">
    <location>
        <begin position="47"/>
        <end position="76"/>
    </location>
</feature>
<evidence type="ECO:0000256" key="5">
    <source>
        <dbReference type="SAM" id="Phobius"/>
    </source>
</evidence>
<feature type="transmembrane region" description="Helical" evidence="5">
    <location>
        <begin position="175"/>
        <end position="195"/>
    </location>
</feature>
<dbReference type="EMBL" id="JBIMZQ010000042">
    <property type="protein sequence ID" value="KAL3660253.1"/>
    <property type="molecule type" value="Genomic_DNA"/>
</dbReference>
<keyword evidence="8" id="KW-1185">Reference proteome</keyword>
<comment type="caution">
    <text evidence="7">The sequence shown here is derived from an EMBL/GenBank/DDBJ whole genome shotgun (WGS) entry which is preliminary data.</text>
</comment>
<sequence>MQRSPIRLNLQVVSRSGRRSDGVELTEALLVAPLPLSKSLEERKMSLLFIGTRVAPVAATVMIIATLVTCVSIAKANERYLGGLAWPYFSDTGRDIPGYAVFCAGLTTVSVALVLTWSANYQYQSELLRGETDPSASTIRNYCKAVRIIGVLSALELSILAFFSTTSYPDVHQYAAYWFFVLEAVALVLNTIASYKLSRLNKVLHNHGAGP</sequence>
<evidence type="ECO:0000256" key="2">
    <source>
        <dbReference type="ARBA" id="ARBA00022692"/>
    </source>
</evidence>
<dbReference type="Proteomes" id="UP001632037">
    <property type="component" value="Unassembled WGS sequence"/>
</dbReference>
<comment type="subcellular location">
    <subcellularLocation>
        <location evidence="1">Endomembrane system</location>
        <topology evidence="1">Multi-pass membrane protein</topology>
    </subcellularLocation>
</comment>
<feature type="transmembrane region" description="Helical" evidence="5">
    <location>
        <begin position="96"/>
        <end position="119"/>
    </location>
</feature>
<dbReference type="PANTHER" id="PTHR21324:SF2">
    <property type="entry name" value="EG:22E5.9 PROTEIN"/>
    <property type="match status" value="1"/>
</dbReference>
<dbReference type="PANTHER" id="PTHR21324">
    <property type="entry name" value="FASTING-INDUCIBLE INTEGRAL MEMBRANE PROTEIN TM6P1-RELATED"/>
    <property type="match status" value="1"/>
</dbReference>
<evidence type="ECO:0000256" key="4">
    <source>
        <dbReference type="ARBA" id="ARBA00023136"/>
    </source>
</evidence>
<evidence type="ECO:0000256" key="3">
    <source>
        <dbReference type="ARBA" id="ARBA00022989"/>
    </source>
</evidence>
<protein>
    <recommendedName>
        <fullName evidence="6">CWH43-like N-terminal domain-containing protein</fullName>
    </recommendedName>
</protein>
<keyword evidence="3 5" id="KW-1133">Transmembrane helix</keyword>
<accession>A0ABD3F0D6</accession>